<evidence type="ECO:0000256" key="5">
    <source>
        <dbReference type="ARBA" id="ARBA00023242"/>
    </source>
</evidence>
<dbReference type="Gene3D" id="2.40.330.10">
    <property type="entry name" value="DNA-binding pseudobarrel domain"/>
    <property type="match status" value="1"/>
</dbReference>
<dbReference type="OrthoDB" id="1935604at2759"/>
<protein>
    <submittedName>
        <fullName evidence="7">Uncharacterized protein</fullName>
    </submittedName>
</protein>
<comment type="caution">
    <text evidence="7">The sequence shown here is derived from an EMBL/GenBank/DDBJ whole genome shotgun (WGS) entry which is preliminary data.</text>
</comment>
<dbReference type="InterPro" id="IPR015300">
    <property type="entry name" value="DNA-bd_pseudobarrel_sf"/>
</dbReference>
<keyword evidence="3" id="KW-0238">DNA-binding</keyword>
<keyword evidence="5" id="KW-0539">Nucleus</keyword>
<dbReference type="InterPro" id="IPR005508">
    <property type="entry name" value="At2g31720-like"/>
</dbReference>
<keyword evidence="4" id="KW-0804">Transcription</keyword>
<feature type="region of interest" description="Disordered" evidence="6">
    <location>
        <begin position="73"/>
        <end position="104"/>
    </location>
</feature>
<keyword evidence="8" id="KW-1185">Reference proteome</keyword>
<gene>
    <name evidence="7" type="ORF">Acr_18g0007820</name>
</gene>
<dbReference type="GO" id="GO:0003677">
    <property type="term" value="F:DNA binding"/>
    <property type="evidence" value="ECO:0007669"/>
    <property type="project" value="UniProtKB-KW"/>
</dbReference>
<dbReference type="Pfam" id="PF03754">
    <property type="entry name" value="At2g31720-like"/>
    <property type="match status" value="1"/>
</dbReference>
<evidence type="ECO:0000256" key="2">
    <source>
        <dbReference type="ARBA" id="ARBA00023015"/>
    </source>
</evidence>
<sequence>MREETSITFQSQTIQSESFLISADQFCNNPVPMLGIPRRKRKMRLRANANSMTNCYFSLVDSSLKRENWLEGPRKKQNDIGCSKWKRGREDSKEEDEAREKKSRKKYLLEKGEKMREKTNNNEYEYVVFESEWEMSVNVFENSVPSAKLDISKGERMARERSNEEPHDVEEINKAKTNMMKKRVGQKKKPRKSKKAIDNGPEPPPKLPQRFRDCIRELNGTDVKLVIQKGLSGTDMKDNENRLAMPLLQVRSEFLTDEENLFLGTRDGKKVNGVRVPLVETCGERCELITFKRWEMRKKKGKPSYTYVFVGEWNKVRYRNKLKEVIVGEDGIGSGCRSSADSSGLSNGSRIGAGPSGLSSGSGSSAGPSGLGGECGDMAEQSSE</sequence>
<feature type="compositionally biased region" description="Basic residues" evidence="6">
    <location>
        <begin position="179"/>
        <end position="194"/>
    </location>
</feature>
<dbReference type="GO" id="GO:0005634">
    <property type="term" value="C:nucleus"/>
    <property type="evidence" value="ECO:0007669"/>
    <property type="project" value="UniProtKB-SubCell"/>
</dbReference>
<accession>A0A7J0G7C2</accession>
<feature type="compositionally biased region" description="Basic and acidic residues" evidence="6">
    <location>
        <begin position="88"/>
        <end position="100"/>
    </location>
</feature>
<evidence type="ECO:0000313" key="8">
    <source>
        <dbReference type="Proteomes" id="UP000585474"/>
    </source>
</evidence>
<feature type="region of interest" description="Disordered" evidence="6">
    <location>
        <begin position="335"/>
        <end position="384"/>
    </location>
</feature>
<dbReference type="Proteomes" id="UP000585474">
    <property type="component" value="Unassembled WGS sequence"/>
</dbReference>
<organism evidence="7 8">
    <name type="scientific">Actinidia rufa</name>
    <dbReference type="NCBI Taxonomy" id="165716"/>
    <lineage>
        <taxon>Eukaryota</taxon>
        <taxon>Viridiplantae</taxon>
        <taxon>Streptophyta</taxon>
        <taxon>Embryophyta</taxon>
        <taxon>Tracheophyta</taxon>
        <taxon>Spermatophyta</taxon>
        <taxon>Magnoliopsida</taxon>
        <taxon>eudicotyledons</taxon>
        <taxon>Gunneridae</taxon>
        <taxon>Pentapetalae</taxon>
        <taxon>asterids</taxon>
        <taxon>Ericales</taxon>
        <taxon>Actinidiaceae</taxon>
        <taxon>Actinidia</taxon>
    </lineage>
</organism>
<reference evidence="7 8" key="1">
    <citation type="submission" date="2019-07" db="EMBL/GenBank/DDBJ databases">
        <title>De Novo Assembly of kiwifruit Actinidia rufa.</title>
        <authorList>
            <person name="Sugita-Konishi S."/>
            <person name="Sato K."/>
            <person name="Mori E."/>
            <person name="Abe Y."/>
            <person name="Kisaki G."/>
            <person name="Hamano K."/>
            <person name="Suezawa K."/>
            <person name="Otani M."/>
            <person name="Fukuda T."/>
            <person name="Manabe T."/>
            <person name="Gomi K."/>
            <person name="Tabuchi M."/>
            <person name="Akimitsu K."/>
            <person name="Kataoka I."/>
        </authorList>
    </citation>
    <scope>NUCLEOTIDE SEQUENCE [LARGE SCALE GENOMIC DNA]</scope>
    <source>
        <strain evidence="8">cv. Fuchu</strain>
    </source>
</reference>
<comment type="subcellular location">
    <subcellularLocation>
        <location evidence="1">Nucleus</location>
    </subcellularLocation>
</comment>
<dbReference type="PANTHER" id="PTHR31541">
    <property type="entry name" value="B3 DOMAIN PLANT PROTEIN-RELATED"/>
    <property type="match status" value="1"/>
</dbReference>
<evidence type="ECO:0000256" key="3">
    <source>
        <dbReference type="ARBA" id="ARBA00023125"/>
    </source>
</evidence>
<feature type="compositionally biased region" description="Basic and acidic residues" evidence="6">
    <location>
        <begin position="152"/>
        <end position="174"/>
    </location>
</feature>
<evidence type="ECO:0000256" key="1">
    <source>
        <dbReference type="ARBA" id="ARBA00004123"/>
    </source>
</evidence>
<dbReference type="EMBL" id="BJWL01000018">
    <property type="protein sequence ID" value="GFZ06612.1"/>
    <property type="molecule type" value="Genomic_DNA"/>
</dbReference>
<evidence type="ECO:0000313" key="7">
    <source>
        <dbReference type="EMBL" id="GFZ06612.1"/>
    </source>
</evidence>
<evidence type="ECO:0000256" key="6">
    <source>
        <dbReference type="SAM" id="MobiDB-lite"/>
    </source>
</evidence>
<dbReference type="AlphaFoldDB" id="A0A7J0G7C2"/>
<evidence type="ECO:0000256" key="4">
    <source>
        <dbReference type="ARBA" id="ARBA00023163"/>
    </source>
</evidence>
<proteinExistence type="predicted"/>
<dbReference type="PANTHER" id="PTHR31541:SF25">
    <property type="entry name" value="GAMMA-GLIADIN B"/>
    <property type="match status" value="1"/>
</dbReference>
<feature type="compositionally biased region" description="Low complexity" evidence="6">
    <location>
        <begin position="338"/>
        <end position="368"/>
    </location>
</feature>
<keyword evidence="2" id="KW-0805">Transcription regulation</keyword>
<name>A0A7J0G7C2_9ERIC</name>
<feature type="region of interest" description="Disordered" evidence="6">
    <location>
        <begin position="152"/>
        <end position="209"/>
    </location>
</feature>